<dbReference type="EMBL" id="OA568088">
    <property type="protein sequence ID" value="CAD7201141.1"/>
    <property type="molecule type" value="Genomic_DNA"/>
</dbReference>
<accession>A0A7R8ZCB2</accession>
<proteinExistence type="predicted"/>
<sequence length="294" mass="33129">MKSGRLASRVMALRKHTEDEAIHPTEIRTSISPSSAVELNTTSALVVQYIFLKINVSTSEAIPQFMKKIQKSLYVTVRFIVPATWCLTVVRMGWGGRRDCQKPQQDFDPSIKTEFTETELKDRSVPHLAGISPPHKRKGYAMKAHRPKPVYLLWSVSEAHKVEGIKSASFVCFLCLRSVWLHLTKPNTSPVVCSPGSETRGGGGGRCERWGVASQPTKVSFRANKNRWITEIVDGTSYRTGLAEKSYVWKESALPFPHLQLHPNLKQHERQAERTDLAIDLVPMLAVSRLLSRR</sequence>
<evidence type="ECO:0000313" key="1">
    <source>
        <dbReference type="EMBL" id="CAD7201141.1"/>
    </source>
</evidence>
<protein>
    <submittedName>
        <fullName evidence="1">Uncharacterized protein</fullName>
    </submittedName>
</protein>
<dbReference type="AlphaFoldDB" id="A0A7R8ZCB2"/>
<gene>
    <name evidence="1" type="ORF">TDIB3V08_LOCUS7344</name>
</gene>
<name>A0A7R8ZCB2_TIMDO</name>
<organism evidence="1">
    <name type="scientific">Timema douglasi</name>
    <name type="common">Walking stick</name>
    <dbReference type="NCBI Taxonomy" id="61478"/>
    <lineage>
        <taxon>Eukaryota</taxon>
        <taxon>Metazoa</taxon>
        <taxon>Ecdysozoa</taxon>
        <taxon>Arthropoda</taxon>
        <taxon>Hexapoda</taxon>
        <taxon>Insecta</taxon>
        <taxon>Pterygota</taxon>
        <taxon>Neoptera</taxon>
        <taxon>Polyneoptera</taxon>
        <taxon>Phasmatodea</taxon>
        <taxon>Timematodea</taxon>
        <taxon>Timematoidea</taxon>
        <taxon>Timematidae</taxon>
        <taxon>Timema</taxon>
    </lineage>
</organism>
<reference evidence="1" key="1">
    <citation type="submission" date="2020-11" db="EMBL/GenBank/DDBJ databases">
        <authorList>
            <person name="Tran Van P."/>
        </authorList>
    </citation>
    <scope>NUCLEOTIDE SEQUENCE</scope>
</reference>